<feature type="compositionally biased region" description="Low complexity" evidence="8">
    <location>
        <begin position="9"/>
        <end position="25"/>
    </location>
</feature>
<feature type="compositionally biased region" description="Low complexity" evidence="8">
    <location>
        <begin position="175"/>
        <end position="198"/>
    </location>
</feature>
<dbReference type="PROSITE" id="PS00027">
    <property type="entry name" value="HOMEOBOX_1"/>
    <property type="match status" value="1"/>
</dbReference>
<dbReference type="PANTHER" id="PTHR45874:SF4">
    <property type="entry name" value="HOMEOBOX PROTEIN ABDOMINAL-B"/>
    <property type="match status" value="1"/>
</dbReference>
<keyword evidence="4 6" id="KW-0371">Homeobox</keyword>
<dbReference type="GO" id="GO:0005634">
    <property type="term" value="C:nucleus"/>
    <property type="evidence" value="ECO:0007669"/>
    <property type="project" value="UniProtKB-SubCell"/>
</dbReference>
<evidence type="ECO:0000256" key="8">
    <source>
        <dbReference type="SAM" id="MobiDB-lite"/>
    </source>
</evidence>
<feature type="compositionally biased region" description="Basic residues" evidence="8">
    <location>
        <begin position="69"/>
        <end position="98"/>
    </location>
</feature>
<feature type="compositionally biased region" description="Basic residues" evidence="8">
    <location>
        <begin position="404"/>
        <end position="421"/>
    </location>
</feature>
<feature type="region of interest" description="Disordered" evidence="8">
    <location>
        <begin position="1"/>
        <end position="30"/>
    </location>
</feature>
<dbReference type="GO" id="GO:0000978">
    <property type="term" value="F:RNA polymerase II cis-regulatory region sequence-specific DNA binding"/>
    <property type="evidence" value="ECO:0007669"/>
    <property type="project" value="TreeGrafter"/>
</dbReference>
<feature type="compositionally biased region" description="Low complexity" evidence="8">
    <location>
        <begin position="351"/>
        <end position="375"/>
    </location>
</feature>
<name>A0A7R8CZW8_LEPSM</name>
<dbReference type="Proteomes" id="UP000675881">
    <property type="component" value="Chromosome 6"/>
</dbReference>
<feature type="DNA-binding region" description="Homeobox" evidence="6">
    <location>
        <begin position="291"/>
        <end position="350"/>
    </location>
</feature>
<evidence type="ECO:0000256" key="6">
    <source>
        <dbReference type="PROSITE-ProRule" id="PRU00108"/>
    </source>
</evidence>
<dbReference type="PRINTS" id="PR00024">
    <property type="entry name" value="HOMEOBOX"/>
</dbReference>
<dbReference type="Pfam" id="PF00046">
    <property type="entry name" value="Homeodomain"/>
    <property type="match status" value="1"/>
</dbReference>
<dbReference type="Gene3D" id="1.10.10.60">
    <property type="entry name" value="Homeodomain-like"/>
    <property type="match status" value="1"/>
</dbReference>
<feature type="region of interest" description="Disordered" evidence="8">
    <location>
        <begin position="131"/>
        <end position="223"/>
    </location>
</feature>
<dbReference type="InterPro" id="IPR046333">
    <property type="entry name" value="HXA10/ABDB-like"/>
</dbReference>
<accession>A0A7R8CZW8</accession>
<evidence type="ECO:0000313" key="9">
    <source>
        <dbReference type="EMBL" id="CAF2978109.1"/>
    </source>
</evidence>
<evidence type="ECO:0000256" key="4">
    <source>
        <dbReference type="ARBA" id="ARBA00023155"/>
    </source>
</evidence>
<proteinExistence type="inferred from homology"/>
<dbReference type="SMART" id="SM00389">
    <property type="entry name" value="HOX"/>
    <property type="match status" value="1"/>
</dbReference>
<sequence>MNGGLYVESASSPTKSNNNNNTGSSLELSPISPGTISKRLSWPVYGSSDNSPFLLSEVLSSQHPSYLINHHHNPSHQSEHHHLHVNHQQHSSLHHPYKHAATLQCSSSSSSSMSAYPSHYPGALSAAAAAVESRRPLGSSPPSGASGIPAPPPPPVPTSDTKPLFWQSEYNGKYGAAPTGGSTTPAGSGSSNTNGSASIPQPSPTGPDGTSVTPSGFSSSSQAWNYHTTPGYGAIDPESRRDVAPSSLHADYSRFNYPPDTGLYTHPPTGFFFPPAGIGTPLEHWTGHVSVRKKRKPYSKYQTLELEKEFLFNAYVSKQKRWELARNLNLTERQIKIWFQNRRMKSKKNNQRQQNNSSSNSSNSNNNNNNSSSSSVDQVHHGHHAGLPPPPPPLHHGGGNNGHHPSHPSHHPHHHHNLLHK</sequence>
<dbReference type="AlphaFoldDB" id="A0A7R8CZW8"/>
<feature type="compositionally biased region" description="Low complexity" evidence="8">
    <location>
        <begin position="209"/>
        <end position="221"/>
    </location>
</feature>
<dbReference type="InterPro" id="IPR001356">
    <property type="entry name" value="HD"/>
</dbReference>
<comment type="subcellular location">
    <subcellularLocation>
        <location evidence="1 6 7">Nucleus</location>
    </subcellularLocation>
</comment>
<dbReference type="InterPro" id="IPR009057">
    <property type="entry name" value="Homeodomain-like_sf"/>
</dbReference>
<dbReference type="InterPro" id="IPR020479">
    <property type="entry name" value="HD_metazoa"/>
</dbReference>
<gene>
    <name evidence="9" type="ORF">LSAA_11688</name>
</gene>
<evidence type="ECO:0000256" key="2">
    <source>
        <dbReference type="ARBA" id="ARBA00006317"/>
    </source>
</evidence>
<dbReference type="GO" id="GO:0000981">
    <property type="term" value="F:DNA-binding transcription factor activity, RNA polymerase II-specific"/>
    <property type="evidence" value="ECO:0007669"/>
    <property type="project" value="InterPro"/>
</dbReference>
<dbReference type="InterPro" id="IPR017970">
    <property type="entry name" value="Homeobox_CS"/>
</dbReference>
<feature type="region of interest" description="Disordered" evidence="8">
    <location>
        <begin position="341"/>
        <end position="421"/>
    </location>
</feature>
<keyword evidence="5 6" id="KW-0539">Nucleus</keyword>
<evidence type="ECO:0000256" key="1">
    <source>
        <dbReference type="ARBA" id="ARBA00004123"/>
    </source>
</evidence>
<dbReference type="OrthoDB" id="6159439at2759"/>
<comment type="similarity">
    <text evidence="2">Belongs to the Abd-B homeobox family.</text>
</comment>
<evidence type="ECO:0000256" key="3">
    <source>
        <dbReference type="ARBA" id="ARBA00023125"/>
    </source>
</evidence>
<dbReference type="CDD" id="cd00086">
    <property type="entry name" value="homeodomain"/>
    <property type="match status" value="1"/>
</dbReference>
<organism evidence="9 10">
    <name type="scientific">Lepeophtheirus salmonis</name>
    <name type="common">Salmon louse</name>
    <name type="synonym">Caligus salmonis</name>
    <dbReference type="NCBI Taxonomy" id="72036"/>
    <lineage>
        <taxon>Eukaryota</taxon>
        <taxon>Metazoa</taxon>
        <taxon>Ecdysozoa</taxon>
        <taxon>Arthropoda</taxon>
        <taxon>Crustacea</taxon>
        <taxon>Multicrustacea</taxon>
        <taxon>Hexanauplia</taxon>
        <taxon>Copepoda</taxon>
        <taxon>Siphonostomatoida</taxon>
        <taxon>Caligidae</taxon>
        <taxon>Lepeophtheirus</taxon>
    </lineage>
</organism>
<feature type="region of interest" description="Disordered" evidence="8">
    <location>
        <begin position="66"/>
        <end position="118"/>
    </location>
</feature>
<keyword evidence="10" id="KW-1185">Reference proteome</keyword>
<keyword evidence="3 6" id="KW-0238">DNA-binding</keyword>
<evidence type="ECO:0000256" key="5">
    <source>
        <dbReference type="ARBA" id="ARBA00023242"/>
    </source>
</evidence>
<dbReference type="EMBL" id="HG994585">
    <property type="protein sequence ID" value="CAF2978109.1"/>
    <property type="molecule type" value="Genomic_DNA"/>
</dbReference>
<protein>
    <submittedName>
        <fullName evidence="9">ABDB</fullName>
    </submittedName>
</protein>
<reference evidence="9" key="1">
    <citation type="submission" date="2021-02" db="EMBL/GenBank/DDBJ databases">
        <authorList>
            <person name="Bekaert M."/>
        </authorList>
    </citation>
    <scope>NUCLEOTIDE SEQUENCE</scope>
    <source>
        <strain evidence="9">IoA-00</strain>
    </source>
</reference>
<evidence type="ECO:0000313" key="10">
    <source>
        <dbReference type="Proteomes" id="UP000675881"/>
    </source>
</evidence>
<dbReference type="PROSITE" id="PS50071">
    <property type="entry name" value="HOMEOBOX_2"/>
    <property type="match status" value="1"/>
</dbReference>
<feature type="compositionally biased region" description="Low complexity" evidence="8">
    <location>
        <begin position="131"/>
        <end position="148"/>
    </location>
</feature>
<dbReference type="SUPFAM" id="SSF46689">
    <property type="entry name" value="Homeodomain-like"/>
    <property type="match status" value="1"/>
</dbReference>
<dbReference type="PANTHER" id="PTHR45874">
    <property type="entry name" value="HOMEOBOX PROTEIN ABDOMINAL-B"/>
    <property type="match status" value="1"/>
</dbReference>
<evidence type="ECO:0000256" key="7">
    <source>
        <dbReference type="RuleBase" id="RU000682"/>
    </source>
</evidence>